<dbReference type="EMBL" id="JAATIS010008602">
    <property type="protein sequence ID" value="KAG2456973.1"/>
    <property type="molecule type" value="Genomic_DNA"/>
</dbReference>
<dbReference type="Proteomes" id="UP000886611">
    <property type="component" value="Unassembled WGS sequence"/>
</dbReference>
<dbReference type="InterPro" id="IPR051067">
    <property type="entry name" value="NHER"/>
</dbReference>
<evidence type="ECO:0000259" key="6">
    <source>
        <dbReference type="PROSITE" id="PS50106"/>
    </source>
</evidence>
<feature type="non-terminal residue" evidence="7">
    <location>
        <position position="1"/>
    </location>
</feature>
<feature type="domain" description="PDZ" evidence="6">
    <location>
        <begin position="440"/>
        <end position="492"/>
    </location>
</feature>
<organism evidence="7 8">
    <name type="scientific">Polypterus senegalus</name>
    <name type="common">Senegal bichir</name>
    <dbReference type="NCBI Taxonomy" id="55291"/>
    <lineage>
        <taxon>Eukaryota</taxon>
        <taxon>Metazoa</taxon>
        <taxon>Chordata</taxon>
        <taxon>Craniata</taxon>
        <taxon>Vertebrata</taxon>
        <taxon>Euteleostomi</taxon>
        <taxon>Actinopterygii</taxon>
        <taxon>Polypteriformes</taxon>
        <taxon>Polypteridae</taxon>
        <taxon>Polypterus</taxon>
    </lineage>
</organism>
<feature type="region of interest" description="Disordered" evidence="5">
    <location>
        <begin position="541"/>
        <end position="566"/>
    </location>
</feature>
<dbReference type="Pfam" id="PF00595">
    <property type="entry name" value="PDZ"/>
    <property type="match status" value="1"/>
</dbReference>
<evidence type="ECO:0000256" key="1">
    <source>
        <dbReference type="ARBA" id="ARBA00004236"/>
    </source>
</evidence>
<feature type="compositionally biased region" description="Basic residues" evidence="5">
    <location>
        <begin position="383"/>
        <end position="393"/>
    </location>
</feature>
<feature type="non-terminal residue" evidence="7">
    <location>
        <position position="588"/>
    </location>
</feature>
<keyword evidence="2" id="KW-0472">Membrane</keyword>
<keyword evidence="8" id="KW-1185">Reference proteome</keyword>
<dbReference type="Pfam" id="PF17820">
    <property type="entry name" value="PDZ_6"/>
    <property type="match status" value="2"/>
</dbReference>
<comment type="caution">
    <text evidence="7">The sequence shown here is derived from an EMBL/GenBank/DDBJ whole genome shotgun (WGS) entry which is preliminary data.</text>
</comment>
<evidence type="ECO:0000256" key="5">
    <source>
        <dbReference type="SAM" id="MobiDB-lite"/>
    </source>
</evidence>
<dbReference type="InterPro" id="IPR036034">
    <property type="entry name" value="PDZ_sf"/>
</dbReference>
<dbReference type="PROSITE" id="PS50106">
    <property type="entry name" value="PDZ"/>
    <property type="match status" value="3"/>
</dbReference>
<dbReference type="InterPro" id="IPR041489">
    <property type="entry name" value="PDZ_6"/>
</dbReference>
<sequence>MDSSCKPRTINLNKGDGQSYGFFLRIEEGVQGHLIRNVEPGTIADKAGLKDGDRVVKVNGTCVDSKDHSKVVELIQESGPSVTLQVLDEKAYLKIKDQDNESQTPPPKPAQIMNGMAGTTPKPKLCYMVKDKSGYGFSLKTVKNDSGIFMTDVKASGVAEKAGVKNDDRLIEINNENVEKCTHEQAVAKVKQAGNSVVFLLVDEETYNYYKNAGMKITNEMANLKLLPHKPRTIELAKGEDGYGYYLREEKARPEDRRTGRGTIHPPGHERAAALVCIEATGSELRSSSLLGPVATARGCPDGYRAMDCSTSATPGEWCRNRNQAHPKCFRVPMQHFHHTRKCYRKVITEHMEHIRVHYKRGCLTPFEESGDRGQSLRERSGGGRRRRKERKRKKRTVNFIGDLCIVRRFMQEQKLNVFDFLDLGVLCLSVIQAGSSQHVVKGSPAEQSGLVDDDILVEVNGVNVEKKSHEEVVEMIRSAGSKIEMLLAEKTVYNYFTEKNIPITTALIESPNTETCSNSAAWKEVHTEVITEIKAEKAASAPAVAEKKEAEPGPDPAPTNNSPAETRKRVKFFCKLLQSYRIIPFKK</sequence>
<feature type="domain" description="PDZ" evidence="6">
    <location>
        <begin position="125"/>
        <end position="205"/>
    </location>
</feature>
<name>A0A8X8BGB0_POLSE</name>
<evidence type="ECO:0000256" key="3">
    <source>
        <dbReference type="ARBA" id="ARBA00022737"/>
    </source>
</evidence>
<dbReference type="GO" id="GO:0043495">
    <property type="term" value="F:protein-membrane adaptor activity"/>
    <property type="evidence" value="ECO:0007669"/>
    <property type="project" value="TreeGrafter"/>
</dbReference>
<keyword evidence="2" id="KW-1003">Cell membrane</keyword>
<feature type="domain" description="PDZ" evidence="6">
    <location>
        <begin position="9"/>
        <end position="90"/>
    </location>
</feature>
<reference evidence="7 8" key="1">
    <citation type="journal article" date="2021" name="Cell">
        <title>Tracing the genetic footprints of vertebrate landing in non-teleost ray-finned fishes.</title>
        <authorList>
            <person name="Bi X."/>
            <person name="Wang K."/>
            <person name="Yang L."/>
            <person name="Pan H."/>
            <person name="Jiang H."/>
            <person name="Wei Q."/>
            <person name="Fang M."/>
            <person name="Yu H."/>
            <person name="Zhu C."/>
            <person name="Cai Y."/>
            <person name="He Y."/>
            <person name="Gan X."/>
            <person name="Zeng H."/>
            <person name="Yu D."/>
            <person name="Zhu Y."/>
            <person name="Jiang H."/>
            <person name="Qiu Q."/>
            <person name="Yang H."/>
            <person name="Zhang Y.E."/>
            <person name="Wang W."/>
            <person name="Zhu M."/>
            <person name="He S."/>
            <person name="Zhang G."/>
        </authorList>
    </citation>
    <scope>NUCLEOTIDE SEQUENCE [LARGE SCALE GENOMIC DNA]</scope>
    <source>
        <strain evidence="7">Bchr_013</strain>
    </source>
</reference>
<dbReference type="GO" id="GO:0016324">
    <property type="term" value="C:apical plasma membrane"/>
    <property type="evidence" value="ECO:0007669"/>
    <property type="project" value="TreeGrafter"/>
</dbReference>
<dbReference type="GO" id="GO:0072659">
    <property type="term" value="P:protein localization to plasma membrane"/>
    <property type="evidence" value="ECO:0007669"/>
    <property type="project" value="TreeGrafter"/>
</dbReference>
<keyword evidence="3" id="KW-0677">Repeat</keyword>
<comment type="subcellular location">
    <subcellularLocation>
        <location evidence="1">Cell membrane</location>
    </subcellularLocation>
</comment>
<gene>
    <name evidence="7" type="primary">Pdzk1_0</name>
    <name evidence="7" type="ORF">GTO96_0012815</name>
</gene>
<dbReference type="AlphaFoldDB" id="A0A8X8BGB0"/>
<accession>A0A8X8BGB0</accession>
<evidence type="ECO:0000256" key="2">
    <source>
        <dbReference type="ARBA" id="ARBA00022475"/>
    </source>
</evidence>
<dbReference type="PANTHER" id="PTHR14191">
    <property type="entry name" value="PDZ DOMAIN CONTAINING PROTEIN"/>
    <property type="match status" value="1"/>
</dbReference>
<evidence type="ECO:0000313" key="7">
    <source>
        <dbReference type="EMBL" id="KAG2456973.1"/>
    </source>
</evidence>
<proteinExistence type="inferred from homology"/>
<dbReference type="Gene3D" id="2.30.42.10">
    <property type="match status" value="3"/>
</dbReference>
<dbReference type="CDD" id="cd06768">
    <property type="entry name" value="PDZ_NHERF-like"/>
    <property type="match status" value="3"/>
</dbReference>
<comment type="similarity">
    <text evidence="4">Belongs to the NHER family.</text>
</comment>
<protein>
    <submittedName>
        <fullName evidence="7">NHRF3 protein</fullName>
    </submittedName>
</protein>
<dbReference type="PANTHER" id="PTHR14191:SF6">
    <property type="entry name" value="NA(+)_H(+) EXCHANGE REGULATORY COFACTOR NHE-RF3-RELATED"/>
    <property type="match status" value="1"/>
</dbReference>
<feature type="compositionally biased region" description="Basic and acidic residues" evidence="5">
    <location>
        <begin position="370"/>
        <end position="382"/>
    </location>
</feature>
<dbReference type="SMART" id="SM00228">
    <property type="entry name" value="PDZ"/>
    <property type="match status" value="3"/>
</dbReference>
<feature type="region of interest" description="Disordered" evidence="5">
    <location>
        <begin position="368"/>
        <end position="393"/>
    </location>
</feature>
<dbReference type="SUPFAM" id="SSF50156">
    <property type="entry name" value="PDZ domain-like"/>
    <property type="match status" value="3"/>
</dbReference>
<dbReference type="InterPro" id="IPR001478">
    <property type="entry name" value="PDZ"/>
</dbReference>
<evidence type="ECO:0000313" key="8">
    <source>
        <dbReference type="Proteomes" id="UP000886611"/>
    </source>
</evidence>
<evidence type="ECO:0000256" key="4">
    <source>
        <dbReference type="ARBA" id="ARBA00038110"/>
    </source>
</evidence>